<comment type="caution">
    <text evidence="1">The sequence shown here is derived from an EMBL/GenBank/DDBJ whole genome shotgun (WGS) entry which is preliminary data.</text>
</comment>
<dbReference type="SUPFAM" id="SSF55144">
    <property type="entry name" value="LigT-like"/>
    <property type="match status" value="1"/>
</dbReference>
<dbReference type="RefSeq" id="WP_344292567.1">
    <property type="nucleotide sequence ID" value="NZ_BAAARR010000015.1"/>
</dbReference>
<protein>
    <recommendedName>
        <fullName evidence="3">2'-5' RNA ligase</fullName>
    </recommendedName>
</protein>
<name>A0A852ZDN9_9ACTN</name>
<evidence type="ECO:0000313" key="2">
    <source>
        <dbReference type="Proteomes" id="UP000579605"/>
    </source>
</evidence>
<dbReference type="Proteomes" id="UP000579605">
    <property type="component" value="Unassembled WGS sequence"/>
</dbReference>
<gene>
    <name evidence="1" type="ORF">F4554_000437</name>
</gene>
<proteinExistence type="predicted"/>
<sequence length="185" mass="19897">MPAIRVPPTQMPQTESAVIVPVREAEPVVGHLRSRLDPSAAWGVPAHVTVLYPFVPPERIDAEVLAALGEAIRTVASFRATFTRVEWFADQVVWLAPEPAGAFADLTAAVCERFPEYPPYGGAFAEVVPHLTVGDGAPAAELRRAEELVRGHLPISTEVAAAQVFCGSPDPDSWHPIVELPLGRP</sequence>
<dbReference type="AlphaFoldDB" id="A0A852ZDN9"/>
<organism evidence="1 2">
    <name type="scientific">Actinopolymorpha rutila</name>
    <dbReference type="NCBI Taxonomy" id="446787"/>
    <lineage>
        <taxon>Bacteria</taxon>
        <taxon>Bacillati</taxon>
        <taxon>Actinomycetota</taxon>
        <taxon>Actinomycetes</taxon>
        <taxon>Propionibacteriales</taxon>
        <taxon>Actinopolymorphaceae</taxon>
        <taxon>Actinopolymorpha</taxon>
    </lineage>
</organism>
<evidence type="ECO:0008006" key="3">
    <source>
        <dbReference type="Google" id="ProtNLM"/>
    </source>
</evidence>
<evidence type="ECO:0000313" key="1">
    <source>
        <dbReference type="EMBL" id="NYH87799.1"/>
    </source>
</evidence>
<dbReference type="Gene3D" id="3.90.1140.10">
    <property type="entry name" value="Cyclic phosphodiesterase"/>
    <property type="match status" value="1"/>
</dbReference>
<reference evidence="1 2" key="1">
    <citation type="submission" date="2020-07" db="EMBL/GenBank/DDBJ databases">
        <title>Sequencing the genomes of 1000 actinobacteria strains.</title>
        <authorList>
            <person name="Klenk H.-P."/>
        </authorList>
    </citation>
    <scope>NUCLEOTIDE SEQUENCE [LARGE SCALE GENOMIC DNA]</scope>
    <source>
        <strain evidence="1 2">DSM 18448</strain>
    </source>
</reference>
<dbReference type="Pfam" id="PF13563">
    <property type="entry name" value="2_5_RNA_ligase2"/>
    <property type="match status" value="1"/>
</dbReference>
<keyword evidence="2" id="KW-1185">Reference proteome</keyword>
<dbReference type="InterPro" id="IPR009097">
    <property type="entry name" value="Cyclic_Pdiesterase"/>
</dbReference>
<dbReference type="EMBL" id="JACBZH010000001">
    <property type="protein sequence ID" value="NYH87799.1"/>
    <property type="molecule type" value="Genomic_DNA"/>
</dbReference>
<accession>A0A852ZDN9</accession>